<dbReference type="InterPro" id="IPR000182">
    <property type="entry name" value="GNAT_dom"/>
</dbReference>
<evidence type="ECO:0000256" key="2">
    <source>
        <dbReference type="SAM" id="MobiDB-lite"/>
    </source>
</evidence>
<proteinExistence type="inferred from homology"/>
<protein>
    <submittedName>
        <fullName evidence="7">Ubiquitinyl hydrolase 1</fullName>
    </submittedName>
</protein>
<name>A0A915NKX6_9BILA</name>
<evidence type="ECO:0000256" key="3">
    <source>
        <dbReference type="SAM" id="Phobius"/>
    </source>
</evidence>
<keyword evidence="3" id="KW-0472">Membrane</keyword>
<dbReference type="PROSITE" id="PS51186">
    <property type="entry name" value="GNAT"/>
    <property type="match status" value="1"/>
</dbReference>
<evidence type="ECO:0000259" key="4">
    <source>
        <dbReference type="PROSITE" id="PS50235"/>
    </source>
</evidence>
<dbReference type="SUPFAM" id="SSF55729">
    <property type="entry name" value="Acyl-CoA N-acyltransferases (Nat)"/>
    <property type="match status" value="1"/>
</dbReference>
<dbReference type="SUPFAM" id="SSF54001">
    <property type="entry name" value="Cysteine proteinases"/>
    <property type="match status" value="1"/>
</dbReference>
<feature type="compositionally biased region" description="Low complexity" evidence="2">
    <location>
        <begin position="672"/>
        <end position="681"/>
    </location>
</feature>
<dbReference type="InterPro" id="IPR001394">
    <property type="entry name" value="Peptidase_C19_UCH"/>
</dbReference>
<evidence type="ECO:0000256" key="1">
    <source>
        <dbReference type="ARBA" id="ARBA00009085"/>
    </source>
</evidence>
<sequence>MATVNVAKNMLEPVKSLPKYFDKFKKNVFYYISDKHGDRWANRNMAWFIIATWTTVYIVVSTKMEKSALRLKKHNTKMEATTLEIDCRFLNDQKLPCDNKIVVKNNTSKLLNGKIHSQIPKFPKLPNDYEIRELSEEDFDQGFLELLEQLTSTLPITRQQFIERLHQMRSQQPSQKPFSGLPTHAKIDVITGMIEYTNMLEIPSIVFKRFWGLGVSCSYTYTSRIVATAALVCELKFVHNCGMRGRVEDVVVDSSERGKRFGQILNEYIVQLAHHMGVYKLSLECKDHLIPFYQKFEVQVFSLFNLYLRKTRMEPEIKKEGETEESKEEAKNEDFAIKNDETEVINQDENKEIGNRDNNTPWVKTREEHDNNECGVEKIHSYDRNDWKNKKVYAWENKNEHYSSPPKLMVTYREPEECLDENGHRYVGLVNQASTCYLNSLIQTLYMTPEFRNAIYKWQFNGSNAQEHKNIQFQLQKLFLTLQTNQKSSLETKELTTSFGWDSNEAYDQHDVQELCRVMFDALERLWRKSDNSKTIQDLYEGTVEDYVKCLNCGTESMKKDIFLDLPLSVKEFGAVTSYKSEEALDAFIKPEILNENNQYDCSKCCSKQDAEKGLRITEFPYLLTIQLKRFDFDYESLHRIKLNDRITFPDFLDINGHIYRPPVPPSPSPPKISYAAAAAKSKPEPTDSGEITPEDPFSSADGNGVDFSTFRSKPEPTDSGEITPEDPFSSADGNGVGEVECGSGGSVPQLDVSNEEKCWLNVNANSDQVLQLLETKGKYIYELFSIMVHQGSAAAGHYFAYIKNMDQNKWFCFNDSSVQAASKHDIYRTFGGWSYGYMNNTNAYMLMYRRVDPQRNESFVRSIELPLHLKELQTKLLNEEQERIRYLEESVRVVFRCTEERCKKYPSIQVVLNKDTTLDSVFDILLSNWNQFCDTSNVKGGEVQPELEHQHTGCARLVLCSTQEILSKKYWNMQEVLVQYDVAPPTKNDDGQIEGGYCVGSTEEFKRPLSSLITSCDRGNNIPEVLMIIDTKAPDAEQFCELGTKYSVNEQEQDERDDREYIRKEKDMVQFMLKGREANEAEDTSLNKEKGQEDDQHNNERRPVAIVPPTFKRSEKTLTIKDDTYDNVPSTSNSFCSENYGYRVDDPTQPPPYTVADYLQNIIFSCRDNEKERAGRVKNEIDAYAREQKGKDYFSEHDKEAKNSRSKRYFQDDKLADLIKVNKLEELLQQEGAVDATKSVSGSSMVCHPGGHVILGGEQEYDVEDDECCYQDEEIKIGDEAEQKNLSCAPDDDPMLFSSSLPSTPMVRINEC</sequence>
<feature type="transmembrane region" description="Helical" evidence="3">
    <location>
        <begin position="45"/>
        <end position="64"/>
    </location>
</feature>
<dbReference type="PROSITE" id="PS00972">
    <property type="entry name" value="USP_1"/>
    <property type="match status" value="1"/>
</dbReference>
<dbReference type="Pfam" id="PF00583">
    <property type="entry name" value="Acetyltransf_1"/>
    <property type="match status" value="1"/>
</dbReference>
<dbReference type="InterPro" id="IPR016181">
    <property type="entry name" value="Acyl_CoA_acyltransferase"/>
</dbReference>
<feature type="region of interest" description="Disordered" evidence="2">
    <location>
        <begin position="1077"/>
        <end position="1103"/>
    </location>
</feature>
<keyword evidence="6" id="KW-1185">Reference proteome</keyword>
<dbReference type="PROSITE" id="PS00973">
    <property type="entry name" value="USP_2"/>
    <property type="match status" value="1"/>
</dbReference>
<dbReference type="InterPro" id="IPR028889">
    <property type="entry name" value="USP"/>
</dbReference>
<keyword evidence="3" id="KW-0812">Transmembrane</keyword>
<organism evidence="6 7">
    <name type="scientific">Meloidogyne floridensis</name>
    <dbReference type="NCBI Taxonomy" id="298350"/>
    <lineage>
        <taxon>Eukaryota</taxon>
        <taxon>Metazoa</taxon>
        <taxon>Ecdysozoa</taxon>
        <taxon>Nematoda</taxon>
        <taxon>Chromadorea</taxon>
        <taxon>Rhabditida</taxon>
        <taxon>Tylenchina</taxon>
        <taxon>Tylenchomorpha</taxon>
        <taxon>Tylenchoidea</taxon>
        <taxon>Meloidogynidae</taxon>
        <taxon>Meloidogyninae</taxon>
        <taxon>Meloidogyne</taxon>
    </lineage>
</organism>
<dbReference type="InterPro" id="IPR018200">
    <property type="entry name" value="USP_CS"/>
</dbReference>
<dbReference type="InterPro" id="IPR038765">
    <property type="entry name" value="Papain-like_cys_pep_sf"/>
</dbReference>
<comment type="similarity">
    <text evidence="1">Belongs to the peptidase C19 family.</text>
</comment>
<dbReference type="Gene3D" id="3.40.630.30">
    <property type="match status" value="1"/>
</dbReference>
<dbReference type="PROSITE" id="PS50235">
    <property type="entry name" value="USP_3"/>
    <property type="match status" value="1"/>
</dbReference>
<feature type="domain" description="USP" evidence="4">
    <location>
        <begin position="427"/>
        <end position="852"/>
    </location>
</feature>
<feature type="compositionally biased region" description="Pro residues" evidence="2">
    <location>
        <begin position="662"/>
        <end position="671"/>
    </location>
</feature>
<dbReference type="Gene3D" id="3.90.70.10">
    <property type="entry name" value="Cysteine proteinases"/>
    <property type="match status" value="1"/>
</dbReference>
<evidence type="ECO:0000259" key="5">
    <source>
        <dbReference type="PROSITE" id="PS51186"/>
    </source>
</evidence>
<dbReference type="GO" id="GO:0005634">
    <property type="term" value="C:nucleus"/>
    <property type="evidence" value="ECO:0007669"/>
    <property type="project" value="TreeGrafter"/>
</dbReference>
<dbReference type="GO" id="GO:0005829">
    <property type="term" value="C:cytosol"/>
    <property type="evidence" value="ECO:0007669"/>
    <property type="project" value="TreeGrafter"/>
</dbReference>
<dbReference type="Pfam" id="PF00443">
    <property type="entry name" value="UCH"/>
    <property type="match status" value="1"/>
</dbReference>
<accession>A0A915NKX6</accession>
<dbReference type="WBParaSite" id="scf7180000417838.g1832">
    <property type="protein sequence ID" value="scf7180000417838.g1832"/>
    <property type="gene ID" value="scf7180000417838.g1832"/>
</dbReference>
<keyword evidence="3" id="KW-1133">Transmembrane helix</keyword>
<dbReference type="PANTHER" id="PTHR24006">
    <property type="entry name" value="UBIQUITIN CARBOXYL-TERMINAL HYDROLASE"/>
    <property type="match status" value="1"/>
</dbReference>
<dbReference type="InterPro" id="IPR050164">
    <property type="entry name" value="Peptidase_C19"/>
</dbReference>
<reference evidence="7" key="1">
    <citation type="submission" date="2022-11" db="UniProtKB">
        <authorList>
            <consortium name="WormBaseParasite"/>
        </authorList>
    </citation>
    <scope>IDENTIFICATION</scope>
</reference>
<evidence type="ECO:0000313" key="7">
    <source>
        <dbReference type="WBParaSite" id="scf7180000417838.g1832"/>
    </source>
</evidence>
<dbReference type="GO" id="GO:0004843">
    <property type="term" value="F:cysteine-type deubiquitinase activity"/>
    <property type="evidence" value="ECO:0007669"/>
    <property type="project" value="InterPro"/>
</dbReference>
<dbReference type="GO" id="GO:0016747">
    <property type="term" value="F:acyltransferase activity, transferring groups other than amino-acyl groups"/>
    <property type="evidence" value="ECO:0007669"/>
    <property type="project" value="InterPro"/>
</dbReference>
<feature type="region of interest" description="Disordered" evidence="2">
    <location>
        <begin position="661"/>
        <end position="735"/>
    </location>
</feature>
<evidence type="ECO:0000313" key="6">
    <source>
        <dbReference type="Proteomes" id="UP000887560"/>
    </source>
</evidence>
<dbReference type="Proteomes" id="UP000887560">
    <property type="component" value="Unplaced"/>
</dbReference>
<dbReference type="GO" id="GO:0016579">
    <property type="term" value="P:protein deubiquitination"/>
    <property type="evidence" value="ECO:0007669"/>
    <property type="project" value="InterPro"/>
</dbReference>
<dbReference type="PANTHER" id="PTHR24006:SF702">
    <property type="entry name" value="UBIQUITIN CARBOXYL-TERMINAL HYDROLASE 47"/>
    <property type="match status" value="1"/>
</dbReference>
<feature type="domain" description="N-acetyltransferase" evidence="5">
    <location>
        <begin position="129"/>
        <end position="318"/>
    </location>
</feature>